<sequence>MSVGHPCGADMRFKHHGEDNDRRRYVLQLEDDVEFAERTLKDISKSMNRLIQKAEKQQPKNLMRLLAESRGFEGVEKFDSHHVPPLLSEEYLNCWSLPLVTLATIAMSLPNITKNLLDCLLISGVREGLVYVTLVEERLNASNDHVLIQKAAKISWLQLQNPDSQLHTAGQILQWLRDTAKNMVIEMEGTNYGVQDDNSKCRSISANSMYRITETILLSYHTNIDELSQEELFVQLSLMSADILAACLTNFPQVILMKCHTSAIERREANVQAAAQLLGETTKIINTLQERELPCLNTDDLASIDKWRAYLMDHIP</sequence>
<evidence type="ECO:0000313" key="2">
    <source>
        <dbReference type="EMBL" id="KAJ0199107.1"/>
    </source>
</evidence>
<comment type="caution">
    <text evidence="2">The sequence shown here is derived from an EMBL/GenBank/DDBJ whole genome shotgun (WGS) entry which is preliminary data.</text>
</comment>
<dbReference type="PANTHER" id="PTHR35307:SF6">
    <property type="entry name" value="TRANSMEMBRANE PROTEIN"/>
    <property type="match status" value="1"/>
</dbReference>
<dbReference type="PANTHER" id="PTHR35307">
    <property type="entry name" value="PROTEIN, PUTATIVE-RELATED"/>
    <property type="match status" value="1"/>
</dbReference>
<keyword evidence="3" id="KW-1185">Reference proteome</keyword>
<dbReference type="Proteomes" id="UP000235145">
    <property type="component" value="Unassembled WGS sequence"/>
</dbReference>
<accession>A0A9R1V5X7</accession>
<keyword evidence="1" id="KW-0175">Coiled coil</keyword>
<evidence type="ECO:0000313" key="3">
    <source>
        <dbReference type="Proteomes" id="UP000235145"/>
    </source>
</evidence>
<dbReference type="EMBL" id="NBSK02000006">
    <property type="protein sequence ID" value="KAJ0199107.1"/>
    <property type="molecule type" value="Genomic_DNA"/>
</dbReference>
<dbReference type="AlphaFoldDB" id="A0A9R1V5X7"/>
<name>A0A9R1V5X7_LACSA</name>
<reference evidence="2 3" key="1">
    <citation type="journal article" date="2017" name="Nat. Commun.">
        <title>Genome assembly with in vitro proximity ligation data and whole-genome triplication in lettuce.</title>
        <authorList>
            <person name="Reyes-Chin-Wo S."/>
            <person name="Wang Z."/>
            <person name="Yang X."/>
            <person name="Kozik A."/>
            <person name="Arikit S."/>
            <person name="Song C."/>
            <person name="Xia L."/>
            <person name="Froenicke L."/>
            <person name="Lavelle D.O."/>
            <person name="Truco M.J."/>
            <person name="Xia R."/>
            <person name="Zhu S."/>
            <person name="Xu C."/>
            <person name="Xu H."/>
            <person name="Xu X."/>
            <person name="Cox K."/>
            <person name="Korf I."/>
            <person name="Meyers B.C."/>
            <person name="Michelmore R.W."/>
        </authorList>
    </citation>
    <scope>NUCLEOTIDE SEQUENCE [LARGE SCALE GENOMIC DNA]</scope>
    <source>
        <strain evidence="3">cv. Salinas</strain>
        <tissue evidence="2">Seedlings</tissue>
    </source>
</reference>
<gene>
    <name evidence="2" type="ORF">LSAT_V11C600315380</name>
</gene>
<feature type="coiled-coil region" evidence="1">
    <location>
        <begin position="26"/>
        <end position="53"/>
    </location>
</feature>
<organism evidence="2 3">
    <name type="scientific">Lactuca sativa</name>
    <name type="common">Garden lettuce</name>
    <dbReference type="NCBI Taxonomy" id="4236"/>
    <lineage>
        <taxon>Eukaryota</taxon>
        <taxon>Viridiplantae</taxon>
        <taxon>Streptophyta</taxon>
        <taxon>Embryophyta</taxon>
        <taxon>Tracheophyta</taxon>
        <taxon>Spermatophyta</taxon>
        <taxon>Magnoliopsida</taxon>
        <taxon>eudicotyledons</taxon>
        <taxon>Gunneridae</taxon>
        <taxon>Pentapetalae</taxon>
        <taxon>asterids</taxon>
        <taxon>campanulids</taxon>
        <taxon>Asterales</taxon>
        <taxon>Asteraceae</taxon>
        <taxon>Cichorioideae</taxon>
        <taxon>Cichorieae</taxon>
        <taxon>Lactucinae</taxon>
        <taxon>Lactuca</taxon>
    </lineage>
</organism>
<proteinExistence type="predicted"/>
<protein>
    <submittedName>
        <fullName evidence="2">Uncharacterized protein</fullName>
    </submittedName>
</protein>
<evidence type="ECO:0000256" key="1">
    <source>
        <dbReference type="SAM" id="Coils"/>
    </source>
</evidence>